<dbReference type="EMBL" id="CABR01000098">
    <property type="protein sequence ID" value="CBI10647.1"/>
    <property type="molecule type" value="Genomic_DNA"/>
</dbReference>
<organism evidence="2">
    <name type="scientific">mine drainage metagenome</name>
    <dbReference type="NCBI Taxonomy" id="410659"/>
    <lineage>
        <taxon>unclassified sequences</taxon>
        <taxon>metagenomes</taxon>
        <taxon>ecological metagenomes</taxon>
    </lineage>
</organism>
<dbReference type="GO" id="GO:0032259">
    <property type="term" value="P:methylation"/>
    <property type="evidence" value="ECO:0007669"/>
    <property type="project" value="UniProtKB-KW"/>
</dbReference>
<dbReference type="AlphaFoldDB" id="E6QTS5"/>
<dbReference type="SUPFAM" id="SSF53335">
    <property type="entry name" value="S-adenosyl-L-methionine-dependent methyltransferases"/>
    <property type="match status" value="1"/>
</dbReference>
<dbReference type="Pfam" id="PF08241">
    <property type="entry name" value="Methyltransf_11"/>
    <property type="match status" value="1"/>
</dbReference>
<keyword evidence="2" id="KW-0808">Transferase</keyword>
<accession>E6QTS5</accession>
<evidence type="ECO:0000259" key="1">
    <source>
        <dbReference type="Pfam" id="PF08241"/>
    </source>
</evidence>
<dbReference type="InterPro" id="IPR029063">
    <property type="entry name" value="SAM-dependent_MTases_sf"/>
</dbReference>
<evidence type="ECO:0000313" key="2">
    <source>
        <dbReference type="EMBL" id="CBI10647.1"/>
    </source>
</evidence>
<protein>
    <submittedName>
        <fullName evidence="2">Putative S-adenosyl-L-methionine-dependent methyltransferase</fullName>
    </submittedName>
</protein>
<dbReference type="InterPro" id="IPR013216">
    <property type="entry name" value="Methyltransf_11"/>
</dbReference>
<keyword evidence="2" id="KW-0489">Methyltransferase</keyword>
<gene>
    <name evidence="2" type="ORF">CARN7_1440</name>
</gene>
<feature type="domain" description="Methyltransferase type 11" evidence="1">
    <location>
        <begin position="70"/>
        <end position="117"/>
    </location>
</feature>
<proteinExistence type="predicted"/>
<sequence length="237" mass="27434">MIDRYFSFAEWVSDSSGEYLRQREQAYFDRMVADMFGYNAAQIGLPQLDLLRASRISRRCHVDMSSAGEVQADPLHLPFPSQSLDLLVLPHALEFSVFPHQLLREAERVLIPEGNLLLSGFNPYSLWGVYHRYKQWRGQFPWHGDFVAAGRLRDWLVLLSCEVASQMSCCYVPPVVPQRWMSWFERLEVIGEHGWPLGGVYFVHAIKRVQGVRLITPRWSDQVEIAPVLRPATRTMQ</sequence>
<dbReference type="Gene3D" id="3.40.50.150">
    <property type="entry name" value="Vaccinia Virus protein VP39"/>
    <property type="match status" value="1"/>
</dbReference>
<dbReference type="GO" id="GO:0008757">
    <property type="term" value="F:S-adenosylmethionine-dependent methyltransferase activity"/>
    <property type="evidence" value="ECO:0007669"/>
    <property type="project" value="InterPro"/>
</dbReference>
<comment type="caution">
    <text evidence="2">The sequence shown here is derived from an EMBL/GenBank/DDBJ whole genome shotgun (WGS) entry which is preliminary data.</text>
</comment>
<reference evidence="2" key="1">
    <citation type="submission" date="2009-10" db="EMBL/GenBank/DDBJ databases">
        <title>Diversity of trophic interactions inside an arsenic-rich microbial ecosystem.</title>
        <authorList>
            <person name="Bertin P.N."/>
            <person name="Heinrich-Salmeron A."/>
            <person name="Pelletier E."/>
            <person name="Goulhen-Chollet F."/>
            <person name="Arsene-Ploetze F."/>
            <person name="Gallien S."/>
            <person name="Calteau A."/>
            <person name="Vallenet D."/>
            <person name="Casiot C."/>
            <person name="Chane-Woon-Ming B."/>
            <person name="Giloteaux L."/>
            <person name="Barakat M."/>
            <person name="Bonnefoy V."/>
            <person name="Bruneel O."/>
            <person name="Chandler M."/>
            <person name="Cleiss J."/>
            <person name="Duran R."/>
            <person name="Elbaz-Poulichet F."/>
            <person name="Fonknechten N."/>
            <person name="Lauga B."/>
            <person name="Mornico D."/>
            <person name="Ortet P."/>
            <person name="Schaeffer C."/>
            <person name="Siguier P."/>
            <person name="Alexander Thil Smith A."/>
            <person name="Van Dorsselaer A."/>
            <person name="Weissenbach J."/>
            <person name="Medigue C."/>
            <person name="Le Paslier D."/>
        </authorList>
    </citation>
    <scope>NUCLEOTIDE SEQUENCE</scope>
</reference>
<name>E6QTS5_9ZZZZ</name>